<evidence type="ECO:0008006" key="3">
    <source>
        <dbReference type="Google" id="ProtNLM"/>
    </source>
</evidence>
<proteinExistence type="predicted"/>
<protein>
    <recommendedName>
        <fullName evidence="3">F-box domain-containing protein</fullName>
    </recommendedName>
</protein>
<dbReference type="Proteomes" id="UP001219525">
    <property type="component" value="Unassembled WGS sequence"/>
</dbReference>
<sequence length="457" mass="51068">MWACVARFEGAAGLARAGEGERGMDDIKGGGKDKEQRGWFANHAILGGASELDFLSGALLLPSTMTVDLPLEILQVIAANSEDRNTLLSLRLVSKTFDSIASQLVFQVLIVRDSVESAEAVASLLACESIASLVREVAFEGTPRVRPRYGWIDDSATSGGAGRIALARAFSGLVKLPKLSHLRLEFWSHWQEAYTNEVPEEPTHFLQLQFRLFEALAAVPPSLVLLTLRNVLGVPNEMYQQETFLTVFHGLQILEISVIYDYGEGYYVQDPIKAFWAEDMSNILANARSLTTLVLRSDHPVGHEPALSFRDTHLPKLQSLTIQRFCLVPMIPDADVLAFILRHASTLAFLELRDCSVDGGMEPDFIYPRPWHAVFTVLKDEMHCLCEFVLENTCKREPTDGQDRRFAYTRLENSYAVYTDAEVGDHPAVGNDQDLPALERLLAVLEERRNADKEYRK</sequence>
<accession>A0AAD6UQJ9</accession>
<dbReference type="EMBL" id="JARJCW010000120">
    <property type="protein sequence ID" value="KAJ7192415.1"/>
    <property type="molecule type" value="Genomic_DNA"/>
</dbReference>
<gene>
    <name evidence="1" type="ORF">GGX14DRAFT_578134</name>
</gene>
<evidence type="ECO:0000313" key="2">
    <source>
        <dbReference type="Proteomes" id="UP001219525"/>
    </source>
</evidence>
<name>A0AAD6UQJ9_9AGAR</name>
<dbReference type="SUPFAM" id="SSF52047">
    <property type="entry name" value="RNI-like"/>
    <property type="match status" value="1"/>
</dbReference>
<dbReference type="PANTHER" id="PTHR42057">
    <property type="entry name" value="F-BOX DOMAIN PROTEIN (AFU_ORTHOLOGUE AFUA_4G00200)"/>
    <property type="match status" value="1"/>
</dbReference>
<organism evidence="1 2">
    <name type="scientific">Mycena pura</name>
    <dbReference type="NCBI Taxonomy" id="153505"/>
    <lineage>
        <taxon>Eukaryota</taxon>
        <taxon>Fungi</taxon>
        <taxon>Dikarya</taxon>
        <taxon>Basidiomycota</taxon>
        <taxon>Agaricomycotina</taxon>
        <taxon>Agaricomycetes</taxon>
        <taxon>Agaricomycetidae</taxon>
        <taxon>Agaricales</taxon>
        <taxon>Marasmiineae</taxon>
        <taxon>Mycenaceae</taxon>
        <taxon>Mycena</taxon>
    </lineage>
</organism>
<evidence type="ECO:0000313" key="1">
    <source>
        <dbReference type="EMBL" id="KAJ7192415.1"/>
    </source>
</evidence>
<dbReference type="Gene3D" id="3.80.10.10">
    <property type="entry name" value="Ribonuclease Inhibitor"/>
    <property type="match status" value="1"/>
</dbReference>
<dbReference type="AlphaFoldDB" id="A0AAD6UQJ9"/>
<reference evidence="1" key="1">
    <citation type="submission" date="2023-03" db="EMBL/GenBank/DDBJ databases">
        <title>Massive genome expansion in bonnet fungi (Mycena s.s.) driven by repeated elements and novel gene families across ecological guilds.</title>
        <authorList>
            <consortium name="Lawrence Berkeley National Laboratory"/>
            <person name="Harder C.B."/>
            <person name="Miyauchi S."/>
            <person name="Viragh M."/>
            <person name="Kuo A."/>
            <person name="Thoen E."/>
            <person name="Andreopoulos B."/>
            <person name="Lu D."/>
            <person name="Skrede I."/>
            <person name="Drula E."/>
            <person name="Henrissat B."/>
            <person name="Morin E."/>
            <person name="Kohler A."/>
            <person name="Barry K."/>
            <person name="LaButti K."/>
            <person name="Morin E."/>
            <person name="Salamov A."/>
            <person name="Lipzen A."/>
            <person name="Mereny Z."/>
            <person name="Hegedus B."/>
            <person name="Baldrian P."/>
            <person name="Stursova M."/>
            <person name="Weitz H."/>
            <person name="Taylor A."/>
            <person name="Grigoriev I.V."/>
            <person name="Nagy L.G."/>
            <person name="Martin F."/>
            <person name="Kauserud H."/>
        </authorList>
    </citation>
    <scope>NUCLEOTIDE SEQUENCE</scope>
    <source>
        <strain evidence="1">9144</strain>
    </source>
</reference>
<dbReference type="PANTHER" id="PTHR42057:SF2">
    <property type="entry name" value="F-BOX DOMAIN PROTEIN (AFU_ORTHOLOGUE AFUA_4G00200)-RELATED"/>
    <property type="match status" value="1"/>
</dbReference>
<comment type="caution">
    <text evidence="1">The sequence shown here is derived from an EMBL/GenBank/DDBJ whole genome shotgun (WGS) entry which is preliminary data.</text>
</comment>
<keyword evidence="2" id="KW-1185">Reference proteome</keyword>
<dbReference type="InterPro" id="IPR032675">
    <property type="entry name" value="LRR_dom_sf"/>
</dbReference>